<keyword evidence="3" id="KW-1185">Reference proteome</keyword>
<evidence type="ECO:0000313" key="2">
    <source>
        <dbReference type="EMBL" id="SDY52839.1"/>
    </source>
</evidence>
<dbReference type="PANTHER" id="PTHR33706">
    <property type="entry name" value="MORN VARIANT REPEAT PROTEIN"/>
    <property type="match status" value="1"/>
</dbReference>
<dbReference type="EMBL" id="FNOV01000009">
    <property type="protein sequence ID" value="SDY52839.1"/>
    <property type="molecule type" value="Genomic_DNA"/>
</dbReference>
<dbReference type="Gene3D" id="1.25.40.10">
    <property type="entry name" value="Tetratricopeptide repeat domain"/>
    <property type="match status" value="1"/>
</dbReference>
<organism evidence="2 3">
    <name type="scientific">Hymenobacter psychrophilus</name>
    <dbReference type="NCBI Taxonomy" id="651662"/>
    <lineage>
        <taxon>Bacteria</taxon>
        <taxon>Pseudomonadati</taxon>
        <taxon>Bacteroidota</taxon>
        <taxon>Cytophagia</taxon>
        <taxon>Cytophagales</taxon>
        <taxon>Hymenobacteraceae</taxon>
        <taxon>Hymenobacter</taxon>
    </lineage>
</organism>
<dbReference type="SUPFAM" id="SSF48452">
    <property type="entry name" value="TPR-like"/>
    <property type="match status" value="1"/>
</dbReference>
<reference evidence="3" key="1">
    <citation type="submission" date="2016-10" db="EMBL/GenBank/DDBJ databases">
        <authorList>
            <person name="Varghese N."/>
            <person name="Submissions S."/>
        </authorList>
    </citation>
    <scope>NUCLEOTIDE SEQUENCE [LARGE SCALE GENOMIC DNA]</scope>
    <source>
        <strain evidence="3">CGMCC 1.8975</strain>
    </source>
</reference>
<keyword evidence="1" id="KW-0812">Transmembrane</keyword>
<dbReference type="Pfam" id="PF07661">
    <property type="entry name" value="MORN_2"/>
    <property type="match status" value="5"/>
</dbReference>
<dbReference type="InterPro" id="IPR011652">
    <property type="entry name" value="MORN_2"/>
</dbReference>
<dbReference type="SMART" id="SM00028">
    <property type="entry name" value="TPR"/>
    <property type="match status" value="4"/>
</dbReference>
<dbReference type="AlphaFoldDB" id="A0A1H3KL94"/>
<keyword evidence="1" id="KW-1133">Transmembrane helix</keyword>
<gene>
    <name evidence="2" type="ORF">SAMN04488069_109177</name>
</gene>
<protein>
    <submittedName>
        <fullName evidence="2">Antitoxin component YwqK of the YwqJK toxin-antitoxin module</fullName>
    </submittedName>
</protein>
<sequence length="1130" mass="126786">MELSTADRRGGRANEVFYLVYLMRISTYGLCLGLWTGSAGMALAQQPATSTAANRPVTTLPTAARATELAGPLFEKGDYAGAIREYLLVPSSDSGYVSTLGDLSVAYLRNKQFTEAAATSRRAIALRQHSAQPYLVLADAEESFKNEAAALQAYSDGLRRFPYNQPLYFNQGVSLDMLKRRPEALLSWQRSLELNPLHEATHYQLAWLALEQGQTARALISLLTYLALEPGAESSLQVLSLAEKIAAGVMEVEEKDREKPFVPNQAFQELDLLLTSRVALRKEYTSKVKFDASIVKQAQLLIEKFPAAGPNETDLWLRAYGPIVEALRRDDNLTAFTYLILYSADDKRAAKWVDANKKKVAQMSEAVGSALLSLRARQQVAGQPAGTYRPGWFSDGDLVAIGEADNQSGTLANRRGPWLTIDGAGCVTEEGTYAADKPVGPWREYHANSRLQKEVNYTAEGKFDGRYVEYFSNGARMVEGTYQAGAIVGKVNKYHYCGALSGVEPYENGDINGEALYYYPDGKLQRRAIYRSDKLEGPSVNYYPDGKVETKFGYVADQRQGPFEVFYTTGQLERKGGYEQGELHGDYQDFHANGQLANSGRYDKGRQVGRWQTFYTSGKPSEDRSFDPATGELQGIYKDYDAQGRLSTEFNYTQGRATRITYFDAVGKPLIQNAVASKGPASIKGQYPDGKPWVTGSYVDGKLNGEWRWYRRDGSLSAVRRYQQGKQEGGEELYTSTGRLQQRANYQAGVLEGLYEQFFGHGQLRRTGYYQGGEQRGTWQEYYATGQLSQEYNLDGEDLHGYSRDYTPGGKLTQERWLQFNRPLSVVSFDSTGQVLDRIAIEPDTKALTLRYPGGQPRIASGWLCYQYQGDEKWLLPNGKTEISTTLYQGKREGLYRRYHPLTGQLVEQGQYRNGQPEGEWITFFPSGKVNTKASYRAGQREGEVQVFFENGQPERVDHYTNNELDGSLRVYNMSGELLLEKMYENGELLGYRGPGAPAGTLQPAGDISIRFANGKPATTETYQKGKLTGPRTYYYSSGQVYRRLENNADGQLHGAVVTYYPSGKVQEEEPYRFDELHGRARYFRPDGTLEREETYRCGEKAGPTVYYDAQGKKPLRTDNYWNTYLYGSR</sequence>
<proteinExistence type="predicted"/>
<name>A0A1H3KL94_9BACT</name>
<dbReference type="PANTHER" id="PTHR33706:SF1">
    <property type="entry name" value="TPR REPEAT PROTEIN"/>
    <property type="match status" value="1"/>
</dbReference>
<feature type="transmembrane region" description="Helical" evidence="1">
    <location>
        <begin position="16"/>
        <end position="35"/>
    </location>
</feature>
<dbReference type="InterPro" id="IPR019734">
    <property type="entry name" value="TPR_rpt"/>
</dbReference>
<dbReference type="SUPFAM" id="SSF82185">
    <property type="entry name" value="Histone H3 K4-specific methyltransferase SET7/9 N-terminal domain"/>
    <property type="match status" value="5"/>
</dbReference>
<dbReference type="Gene3D" id="3.90.930.1">
    <property type="match status" value="4"/>
</dbReference>
<keyword evidence="1" id="KW-0472">Membrane</keyword>
<dbReference type="STRING" id="651662.SAMN04488069_109177"/>
<evidence type="ECO:0000256" key="1">
    <source>
        <dbReference type="SAM" id="Phobius"/>
    </source>
</evidence>
<dbReference type="InterPro" id="IPR011990">
    <property type="entry name" value="TPR-like_helical_dom_sf"/>
</dbReference>
<accession>A0A1H3KL94</accession>
<dbReference type="Gene3D" id="2.20.110.10">
    <property type="entry name" value="Histone H3 K4-specific methyltransferase SET7/9 N-terminal domain"/>
    <property type="match status" value="3"/>
</dbReference>
<evidence type="ECO:0000313" key="3">
    <source>
        <dbReference type="Proteomes" id="UP000199249"/>
    </source>
</evidence>
<dbReference type="Proteomes" id="UP000199249">
    <property type="component" value="Unassembled WGS sequence"/>
</dbReference>